<organism evidence="1 2">
    <name type="scientific">Dallia pectoralis</name>
    <name type="common">Alaska blackfish</name>
    <dbReference type="NCBI Taxonomy" id="75939"/>
    <lineage>
        <taxon>Eukaryota</taxon>
        <taxon>Metazoa</taxon>
        <taxon>Chordata</taxon>
        <taxon>Craniata</taxon>
        <taxon>Vertebrata</taxon>
        <taxon>Euteleostomi</taxon>
        <taxon>Actinopterygii</taxon>
        <taxon>Neopterygii</taxon>
        <taxon>Teleostei</taxon>
        <taxon>Protacanthopterygii</taxon>
        <taxon>Esociformes</taxon>
        <taxon>Umbridae</taxon>
        <taxon>Dallia</taxon>
    </lineage>
</organism>
<name>A0ACC2HB23_DALPE</name>
<proteinExistence type="predicted"/>
<gene>
    <name evidence="1" type="ORF">DPEC_G00047910</name>
</gene>
<reference evidence="1" key="1">
    <citation type="submission" date="2021-05" db="EMBL/GenBank/DDBJ databases">
        <authorList>
            <person name="Pan Q."/>
            <person name="Jouanno E."/>
            <person name="Zahm M."/>
            <person name="Klopp C."/>
            <person name="Cabau C."/>
            <person name="Louis A."/>
            <person name="Berthelot C."/>
            <person name="Parey E."/>
            <person name="Roest Crollius H."/>
            <person name="Montfort J."/>
            <person name="Robinson-Rechavi M."/>
            <person name="Bouchez O."/>
            <person name="Lampietro C."/>
            <person name="Lopez Roques C."/>
            <person name="Donnadieu C."/>
            <person name="Postlethwait J."/>
            <person name="Bobe J."/>
            <person name="Dillon D."/>
            <person name="Chandos A."/>
            <person name="von Hippel F."/>
            <person name="Guiguen Y."/>
        </authorList>
    </citation>
    <scope>NUCLEOTIDE SEQUENCE</scope>
    <source>
        <strain evidence="1">YG-Jan2019</strain>
    </source>
</reference>
<sequence>MIHGSLVNTSLVTDWPVPGEGGGTVLYMEQGHPWKGRRGQLFLNDPAQGYGARTRVRVSNHGALGHPVPGNGCDELGEGEWHFSWSELQLPMPVNSQGQKSKMRLLVYIRLMRQANAPAPPANQGLTKIQLEKYLHHYRSAHYFLTNACREAVPWSWRKASSHSCDDQSSLRDISYVTWAYHNHLPDHHK</sequence>
<protein>
    <submittedName>
        <fullName evidence="1">Uncharacterized protein</fullName>
    </submittedName>
</protein>
<keyword evidence="2" id="KW-1185">Reference proteome</keyword>
<comment type="caution">
    <text evidence="1">The sequence shown here is derived from an EMBL/GenBank/DDBJ whole genome shotgun (WGS) entry which is preliminary data.</text>
</comment>
<evidence type="ECO:0000313" key="2">
    <source>
        <dbReference type="Proteomes" id="UP001157502"/>
    </source>
</evidence>
<accession>A0ACC2HB23</accession>
<dbReference type="Proteomes" id="UP001157502">
    <property type="component" value="Chromosome 4"/>
</dbReference>
<evidence type="ECO:0000313" key="1">
    <source>
        <dbReference type="EMBL" id="KAJ8012921.1"/>
    </source>
</evidence>
<dbReference type="EMBL" id="CM055731">
    <property type="protein sequence ID" value="KAJ8012921.1"/>
    <property type="molecule type" value="Genomic_DNA"/>
</dbReference>